<keyword evidence="4" id="KW-1185">Reference proteome</keyword>
<evidence type="ECO:0000313" key="4">
    <source>
        <dbReference type="Proteomes" id="UP001556617"/>
    </source>
</evidence>
<dbReference type="Gene3D" id="1.20.5.1180">
    <property type="entry name" value="Geminin coiled-coil domain"/>
    <property type="match status" value="1"/>
</dbReference>
<accession>A0ABV3S4Y5</accession>
<comment type="caution">
    <text evidence="3">The sequence shown here is derived from an EMBL/GenBank/DDBJ whole genome shotgun (WGS) entry which is preliminary data.</text>
</comment>
<keyword evidence="2" id="KW-1133">Transmembrane helix</keyword>
<dbReference type="RefSeq" id="WP_367975133.1">
    <property type="nucleotide sequence ID" value="NZ_JBFPEQ010000001.1"/>
</dbReference>
<feature type="coiled-coil region" evidence="1">
    <location>
        <begin position="25"/>
        <end position="59"/>
    </location>
</feature>
<gene>
    <name evidence="3" type="ORF">AB3K24_08565</name>
</gene>
<feature type="transmembrane region" description="Helical" evidence="2">
    <location>
        <begin position="95"/>
        <end position="111"/>
    </location>
</feature>
<evidence type="ECO:0000313" key="3">
    <source>
        <dbReference type="EMBL" id="MEX0381401.1"/>
    </source>
</evidence>
<sequence>MLLFKRTKKNNDSQLDEDVVSRTALDTIQQENDQLLDQLETLKLDVSELTEKNQHLIEQLTRSKYYQSLVKTSIGLSVLIISFAVLYILNEDSQYIAMLLLIEAAFMFVMLKGGDK</sequence>
<dbReference type="Proteomes" id="UP001556617">
    <property type="component" value="Unassembled WGS sequence"/>
</dbReference>
<organism evidence="3 4">
    <name type="scientific">Leuconostoc aquikimchii</name>
    <dbReference type="NCBI Taxonomy" id="3236804"/>
    <lineage>
        <taxon>Bacteria</taxon>
        <taxon>Bacillati</taxon>
        <taxon>Bacillota</taxon>
        <taxon>Bacilli</taxon>
        <taxon>Lactobacillales</taxon>
        <taxon>Lactobacillaceae</taxon>
        <taxon>Leuconostoc</taxon>
    </lineage>
</organism>
<protein>
    <submittedName>
        <fullName evidence="3">Uncharacterized protein</fullName>
    </submittedName>
</protein>
<keyword evidence="1" id="KW-0175">Coiled coil</keyword>
<keyword evidence="2" id="KW-0472">Membrane</keyword>
<evidence type="ECO:0000256" key="2">
    <source>
        <dbReference type="SAM" id="Phobius"/>
    </source>
</evidence>
<name>A0ABV3S4Y5_9LACO</name>
<evidence type="ECO:0000256" key="1">
    <source>
        <dbReference type="SAM" id="Coils"/>
    </source>
</evidence>
<keyword evidence="2" id="KW-0812">Transmembrane</keyword>
<dbReference type="EMBL" id="JBFPER010000001">
    <property type="protein sequence ID" value="MEX0381401.1"/>
    <property type="molecule type" value="Genomic_DNA"/>
</dbReference>
<feature type="transmembrane region" description="Helical" evidence="2">
    <location>
        <begin position="69"/>
        <end position="89"/>
    </location>
</feature>
<reference evidence="3 4" key="1">
    <citation type="submission" date="2024-07" db="EMBL/GenBank/DDBJ databases">
        <authorList>
            <person name="Yun M."/>
        </authorList>
    </citation>
    <scope>NUCLEOTIDE SEQUENCE [LARGE SCALE GENOMIC DNA]</scope>
    <source>
        <strain evidence="3 4">MS01</strain>
    </source>
</reference>
<proteinExistence type="predicted"/>